<dbReference type="KEGG" id="ege:EM595_2177"/>
<proteinExistence type="predicted"/>
<dbReference type="STRING" id="1619313.EM595_2177"/>
<evidence type="ECO:0000313" key="3">
    <source>
        <dbReference type="Proteomes" id="UP000059419"/>
    </source>
</evidence>
<dbReference type="PANTHER" id="PTHR33516">
    <property type="entry name" value="LEXA REPRESSOR"/>
    <property type="match status" value="1"/>
</dbReference>
<dbReference type="PANTHER" id="PTHR33516:SF2">
    <property type="entry name" value="LEXA REPRESSOR-RELATED"/>
    <property type="match status" value="1"/>
</dbReference>
<dbReference type="CDD" id="cd06529">
    <property type="entry name" value="S24_LexA-like"/>
    <property type="match status" value="1"/>
</dbReference>
<dbReference type="InterPro" id="IPR036286">
    <property type="entry name" value="LexA/Signal_pep-like_sf"/>
</dbReference>
<accession>A0A0U5L5I6</accession>
<dbReference type="InterPro" id="IPR039418">
    <property type="entry name" value="LexA-like"/>
</dbReference>
<dbReference type="PATRIC" id="fig|1619313.3.peg.2259"/>
<dbReference type="RefSeq" id="WP_173645372.1">
    <property type="nucleotide sequence ID" value="NZ_LN907827.1"/>
</dbReference>
<dbReference type="SUPFAM" id="SSF51306">
    <property type="entry name" value="LexA/Signal peptidase"/>
    <property type="match status" value="1"/>
</dbReference>
<feature type="domain" description="Peptidase S24/S26A/S26B/S26C" evidence="1">
    <location>
        <begin position="31"/>
        <end position="125"/>
    </location>
</feature>
<protein>
    <recommendedName>
        <fullName evidence="1">Peptidase S24/S26A/S26B/S26C domain-containing protein</fullName>
    </recommendedName>
</protein>
<gene>
    <name evidence="2" type="ORF">EM595_2177</name>
</gene>
<evidence type="ECO:0000313" key="2">
    <source>
        <dbReference type="EMBL" id="CUU24411.1"/>
    </source>
</evidence>
<dbReference type="Gene3D" id="2.10.109.10">
    <property type="entry name" value="Umud Fragment, subunit A"/>
    <property type="match status" value="1"/>
</dbReference>
<name>A0A0U5L5I6_9GAMM</name>
<sequence length="135" mass="14546">MSSVHLPKGQSEAAHLPWEGADAMPGCLATDIDLNALMVGHPTATYFMRLRGDAMQDRGFSDGDMVVVDRAVPVAHGDIVIAPVAGAFTIRELCTTPVTQLVAHNKKYLPIAIADEQTLQVFGRVTWVVKAIGRH</sequence>
<evidence type="ECO:0000259" key="1">
    <source>
        <dbReference type="Pfam" id="PF00717"/>
    </source>
</evidence>
<reference evidence="3" key="1">
    <citation type="submission" date="2015-11" db="EMBL/GenBank/DDBJ databases">
        <authorList>
            <person name="Blom J."/>
        </authorList>
    </citation>
    <scope>NUCLEOTIDE SEQUENCE [LARGE SCALE GENOMIC DNA]</scope>
</reference>
<keyword evidence="3" id="KW-1185">Reference proteome</keyword>
<organism evidence="2 3">
    <name type="scientific">Duffyella gerundensis</name>
    <dbReference type="NCBI Taxonomy" id="1619313"/>
    <lineage>
        <taxon>Bacteria</taxon>
        <taxon>Pseudomonadati</taxon>
        <taxon>Pseudomonadota</taxon>
        <taxon>Gammaproteobacteria</taxon>
        <taxon>Enterobacterales</taxon>
        <taxon>Erwiniaceae</taxon>
        <taxon>Duffyella</taxon>
    </lineage>
</organism>
<dbReference type="AlphaFoldDB" id="A0A0U5L5I6"/>
<dbReference type="EMBL" id="LN907827">
    <property type="protein sequence ID" value="CUU24411.1"/>
    <property type="molecule type" value="Genomic_DNA"/>
</dbReference>
<dbReference type="Proteomes" id="UP000059419">
    <property type="component" value="Chromosome 1"/>
</dbReference>
<dbReference type="Pfam" id="PF00717">
    <property type="entry name" value="Peptidase_S24"/>
    <property type="match status" value="1"/>
</dbReference>
<dbReference type="InterPro" id="IPR015927">
    <property type="entry name" value="Peptidase_S24_S26A/B/C"/>
</dbReference>
<dbReference type="InterPro" id="IPR050077">
    <property type="entry name" value="LexA_repressor"/>
</dbReference>